<keyword evidence="3 11" id="KW-0808">Transferase</keyword>
<evidence type="ECO:0000259" key="14">
    <source>
        <dbReference type="SMART" id="SM00481"/>
    </source>
</evidence>
<dbReference type="InterPro" id="IPR011708">
    <property type="entry name" value="DNA_pol3_alpha_NTPase_dom"/>
</dbReference>
<keyword evidence="12" id="KW-0175">Coiled coil</keyword>
<protein>
    <recommendedName>
        <fullName evidence="11">DNA polymerase III PolC-type</fullName>
        <shortName evidence="11">PolIII</shortName>
        <ecNumber evidence="11">2.7.7.7</ecNumber>
    </recommendedName>
</protein>
<dbReference type="SUPFAM" id="SSF53098">
    <property type="entry name" value="Ribonuclease H-like"/>
    <property type="match status" value="1"/>
</dbReference>
<dbReference type="Pfam" id="PF07733">
    <property type="entry name" value="DNA_pol3_alpha"/>
    <property type="match status" value="2"/>
</dbReference>
<feature type="domain" description="Exonuclease" evidence="13">
    <location>
        <begin position="426"/>
        <end position="596"/>
    </location>
</feature>
<evidence type="ECO:0000256" key="12">
    <source>
        <dbReference type="SAM" id="Coils"/>
    </source>
</evidence>
<dbReference type="CDD" id="cd06127">
    <property type="entry name" value="DEDDh"/>
    <property type="match status" value="1"/>
</dbReference>
<dbReference type="NCBIfam" id="NF001688">
    <property type="entry name" value="PRK00448.1"/>
    <property type="match status" value="1"/>
</dbReference>
<keyword evidence="9 11" id="KW-0239">DNA-directed DNA polymerase</keyword>
<comment type="function">
    <text evidence="1 11">Required for replicative DNA synthesis. This DNA polymerase also exhibits 3' to 5' exonuclease activity.</text>
</comment>
<dbReference type="SMART" id="SM00479">
    <property type="entry name" value="EXOIII"/>
    <property type="match status" value="1"/>
</dbReference>
<dbReference type="GO" id="GO:0008408">
    <property type="term" value="F:3'-5' exonuclease activity"/>
    <property type="evidence" value="ECO:0007669"/>
    <property type="project" value="UniProtKB-UniRule"/>
</dbReference>
<dbReference type="SMART" id="SM00481">
    <property type="entry name" value="POLIIIAc"/>
    <property type="match status" value="1"/>
</dbReference>
<dbReference type="RefSeq" id="WP_129647006.1">
    <property type="nucleotide sequence ID" value="NZ_LR215037.1"/>
</dbReference>
<dbReference type="InterPro" id="IPR044923">
    <property type="entry name" value="PolC_middle_finger_sf"/>
</dbReference>
<dbReference type="GO" id="GO:0005737">
    <property type="term" value="C:cytoplasm"/>
    <property type="evidence" value="ECO:0007669"/>
    <property type="project" value="UniProtKB-SubCell"/>
</dbReference>
<dbReference type="NCBIfam" id="TIGR01405">
    <property type="entry name" value="polC_Gram_pos"/>
    <property type="match status" value="1"/>
</dbReference>
<dbReference type="Pfam" id="PF00929">
    <property type="entry name" value="RNase_T"/>
    <property type="match status" value="1"/>
</dbReference>
<dbReference type="Gene3D" id="1.10.150.700">
    <property type="entry name" value="PolC, middle finger domain"/>
    <property type="match status" value="1"/>
</dbReference>
<evidence type="ECO:0000313" key="15">
    <source>
        <dbReference type="EMBL" id="VEU75689.1"/>
    </source>
</evidence>
<dbReference type="InterPro" id="IPR012340">
    <property type="entry name" value="NA-bd_OB-fold"/>
</dbReference>
<dbReference type="InterPro" id="IPR029460">
    <property type="entry name" value="DNAPol_HHH"/>
</dbReference>
<dbReference type="InterPro" id="IPR004805">
    <property type="entry name" value="DnaE2/DnaE/PolC"/>
</dbReference>
<dbReference type="Pfam" id="PF02811">
    <property type="entry name" value="PHP"/>
    <property type="match status" value="1"/>
</dbReference>
<dbReference type="InterPro" id="IPR006308">
    <property type="entry name" value="Pol_III_a_PolC-type_gram_pos"/>
</dbReference>
<evidence type="ECO:0000313" key="16">
    <source>
        <dbReference type="Proteomes" id="UP000290243"/>
    </source>
</evidence>
<comment type="catalytic activity">
    <reaction evidence="10 11">
        <text>DNA(n) + a 2'-deoxyribonucleoside 5'-triphosphate = DNA(n+1) + diphosphate</text>
        <dbReference type="Rhea" id="RHEA:22508"/>
        <dbReference type="Rhea" id="RHEA-COMP:17339"/>
        <dbReference type="Rhea" id="RHEA-COMP:17340"/>
        <dbReference type="ChEBI" id="CHEBI:33019"/>
        <dbReference type="ChEBI" id="CHEBI:61560"/>
        <dbReference type="ChEBI" id="CHEBI:173112"/>
        <dbReference type="EC" id="2.7.7.7"/>
    </reaction>
</comment>
<dbReference type="Gene3D" id="6.10.140.1510">
    <property type="match status" value="1"/>
</dbReference>
<evidence type="ECO:0000256" key="1">
    <source>
        <dbReference type="ARBA" id="ARBA00003452"/>
    </source>
</evidence>
<evidence type="ECO:0000256" key="7">
    <source>
        <dbReference type="ARBA" id="ARBA00022801"/>
    </source>
</evidence>
<gene>
    <name evidence="11 15" type="primary">polC</name>
    <name evidence="15" type="ORF">NCTC10168_00621</name>
</gene>
<evidence type="ECO:0000256" key="5">
    <source>
        <dbReference type="ARBA" id="ARBA00022705"/>
    </source>
</evidence>
<reference evidence="15 16" key="1">
    <citation type="submission" date="2019-01" db="EMBL/GenBank/DDBJ databases">
        <authorList>
            <consortium name="Pathogen Informatics"/>
        </authorList>
    </citation>
    <scope>NUCLEOTIDE SEQUENCE [LARGE SCALE GENOMIC DNA]</scope>
    <source>
        <strain evidence="15 16">NCTC10168</strain>
    </source>
</reference>
<dbReference type="NCBIfam" id="TIGR00573">
    <property type="entry name" value="dnaq"/>
    <property type="match status" value="1"/>
</dbReference>
<dbReference type="HAMAP" id="MF_00356">
    <property type="entry name" value="DNApol_PolC"/>
    <property type="match status" value="1"/>
</dbReference>
<keyword evidence="6 11" id="KW-0540">Nuclease</keyword>
<dbReference type="SUPFAM" id="SSF160975">
    <property type="entry name" value="AF1531-like"/>
    <property type="match status" value="1"/>
</dbReference>
<evidence type="ECO:0000256" key="9">
    <source>
        <dbReference type="ARBA" id="ARBA00022932"/>
    </source>
</evidence>
<evidence type="ECO:0000256" key="6">
    <source>
        <dbReference type="ARBA" id="ARBA00022722"/>
    </source>
</evidence>
<dbReference type="InterPro" id="IPR004013">
    <property type="entry name" value="PHP_dom"/>
</dbReference>
<comment type="subcellular location">
    <subcellularLocation>
        <location evidence="11">Cytoplasm</location>
    </subcellularLocation>
</comment>
<dbReference type="FunFam" id="3.30.420.10:FF:000045">
    <property type="entry name" value="3'-5' exonuclease DinG"/>
    <property type="match status" value="1"/>
</dbReference>
<dbReference type="InterPro" id="IPR013520">
    <property type="entry name" value="Ribonucl_H"/>
</dbReference>
<evidence type="ECO:0000256" key="8">
    <source>
        <dbReference type="ARBA" id="ARBA00022839"/>
    </source>
</evidence>
<dbReference type="InterPro" id="IPR012337">
    <property type="entry name" value="RNaseH-like_sf"/>
</dbReference>
<dbReference type="InterPro" id="IPR040982">
    <property type="entry name" value="DNA_pol3_finger"/>
</dbReference>
<dbReference type="Gene3D" id="1.10.150.870">
    <property type="match status" value="1"/>
</dbReference>
<name>A0A449B538_9BACT</name>
<feature type="domain" description="Polymerase/histidinol phosphatase N-terminal" evidence="14">
    <location>
        <begin position="340"/>
        <end position="407"/>
    </location>
</feature>
<dbReference type="Pfam" id="PF14579">
    <property type="entry name" value="HHH_6"/>
    <property type="match status" value="1"/>
</dbReference>
<keyword evidence="4 11" id="KW-0548">Nucleotidyltransferase</keyword>
<dbReference type="OrthoDB" id="9804290at2"/>
<dbReference type="GO" id="GO:0006261">
    <property type="term" value="P:DNA-templated DNA replication"/>
    <property type="evidence" value="ECO:0007669"/>
    <property type="project" value="UniProtKB-UniRule"/>
</dbReference>
<accession>A0A449B538</accession>
<dbReference type="Gene3D" id="3.20.20.140">
    <property type="entry name" value="Metal-dependent hydrolases"/>
    <property type="match status" value="2"/>
</dbReference>
<keyword evidence="5 11" id="KW-0235">DNA replication</keyword>
<dbReference type="KEGG" id="mmau:NCTC10168_00621"/>
<organism evidence="15 16">
    <name type="scientific">Mycoplasmopsis maculosa</name>
    <dbReference type="NCBI Taxonomy" id="114885"/>
    <lineage>
        <taxon>Bacteria</taxon>
        <taxon>Bacillati</taxon>
        <taxon>Mycoplasmatota</taxon>
        <taxon>Mycoplasmoidales</taxon>
        <taxon>Metamycoplasmataceae</taxon>
        <taxon>Mycoplasmopsis</taxon>
    </lineage>
</organism>
<dbReference type="Proteomes" id="UP000290243">
    <property type="component" value="Chromosome"/>
</dbReference>
<dbReference type="Pfam" id="PF17657">
    <property type="entry name" value="DNA_pol3_finger"/>
    <property type="match status" value="1"/>
</dbReference>
<dbReference type="GO" id="GO:0003887">
    <property type="term" value="F:DNA-directed DNA polymerase activity"/>
    <property type="evidence" value="ECO:0007669"/>
    <property type="project" value="UniProtKB-UniRule"/>
</dbReference>
<evidence type="ECO:0000256" key="3">
    <source>
        <dbReference type="ARBA" id="ARBA00022679"/>
    </source>
</evidence>
<evidence type="ECO:0000256" key="2">
    <source>
        <dbReference type="ARBA" id="ARBA00022490"/>
    </source>
</evidence>
<dbReference type="EC" id="2.7.7.7" evidence="11"/>
<keyword evidence="7 11" id="KW-0378">Hydrolase</keyword>
<feature type="coiled-coil region" evidence="12">
    <location>
        <begin position="166"/>
        <end position="197"/>
    </location>
</feature>
<dbReference type="InterPro" id="IPR006054">
    <property type="entry name" value="DnaQ"/>
</dbReference>
<dbReference type="GO" id="GO:0003677">
    <property type="term" value="F:DNA binding"/>
    <property type="evidence" value="ECO:0007669"/>
    <property type="project" value="UniProtKB-UniRule"/>
</dbReference>
<evidence type="ECO:0000256" key="4">
    <source>
        <dbReference type="ARBA" id="ARBA00022695"/>
    </source>
</evidence>
<comment type="similarity">
    <text evidence="11">Belongs to the DNA polymerase type-C family. PolC subfamily.</text>
</comment>
<evidence type="ECO:0000256" key="10">
    <source>
        <dbReference type="ARBA" id="ARBA00049244"/>
    </source>
</evidence>
<dbReference type="Gene3D" id="3.30.420.10">
    <property type="entry name" value="Ribonuclease H-like superfamily/Ribonuclease H"/>
    <property type="match status" value="1"/>
</dbReference>
<dbReference type="InterPro" id="IPR036397">
    <property type="entry name" value="RNaseH_sf"/>
</dbReference>
<dbReference type="PANTHER" id="PTHR32294">
    <property type="entry name" value="DNA POLYMERASE III SUBUNIT ALPHA"/>
    <property type="match status" value="1"/>
</dbReference>
<dbReference type="InterPro" id="IPR003141">
    <property type="entry name" value="Pol/His_phosphatase_N"/>
</dbReference>
<dbReference type="Gene3D" id="2.40.50.140">
    <property type="entry name" value="Nucleic acid-binding proteins"/>
    <property type="match status" value="1"/>
</dbReference>
<keyword evidence="8 11" id="KW-0269">Exonuclease</keyword>
<keyword evidence="2 11" id="KW-0963">Cytoplasm</keyword>
<dbReference type="Gene3D" id="3.30.1900.20">
    <property type="match status" value="2"/>
</dbReference>
<dbReference type="EMBL" id="LR215037">
    <property type="protein sequence ID" value="VEU75689.1"/>
    <property type="molecule type" value="Genomic_DNA"/>
</dbReference>
<evidence type="ECO:0000256" key="11">
    <source>
        <dbReference type="HAMAP-Rule" id="MF_00356"/>
    </source>
</evidence>
<proteinExistence type="inferred from homology"/>
<evidence type="ECO:0000259" key="13">
    <source>
        <dbReference type="SMART" id="SM00479"/>
    </source>
</evidence>
<dbReference type="PANTHER" id="PTHR32294:SF5">
    <property type="entry name" value="DNA POLYMERASE III POLC-TYPE"/>
    <property type="match status" value="1"/>
</dbReference>
<keyword evidence="16" id="KW-1185">Reference proteome</keyword>
<sequence>MDYLNYNVKKFHLFCESVQIKVPENLKNTELLNLEYKKNTDEFNNFIDSIYFKLKFNDFITPSEFIFIYKEIKSKKDIFKIEVDFIMSKIQYTKESIIDFINVLINEKNKFNKILKLNLNEILELKNNELIIKLDNNEFNYYKEIFESIHEKIKKFGFKEIIFTFIKNEEKQEYVLEENIQEKNEKIKKMLDHFSNKAIEITKNNSYPENKFRNPKKTFANINYQNISLEKIKDVDNNSYVSFVGEVFKKDKKPVYRNGQSSFTFYVSNYKEAVKCNWYSKGEFKREDLDLIEIGNWVKINAQIPSLERVSRGFFVYVNTITSSNSLFEINIDNNPIKRIELHACSKMNTMDGLMQPNEIVERAKKLGMSSVGIMDLDGVQGYPEFYLACKKNNIKGIYGATYSVIDDYNKSVYGPILKGNISDFEFVSFDIETTGLSPRFHELIEFGSITVDTNLRKKDKNQFFAKPKNKLSQFTIDLTKITDKLIEDEGFSIKESLLKIYDILNNKVALAHNARFDYNFLKEQFRLNEIPFPNVTVIDTLAISRMLNPEKRSHKLGQVANRLGIDYDSEIAHRADYDANVLADIWINLLNELKKININTFEDLTKYTSKEFESRKYPNEISTIIKNTNGLKEQYKLITKSLTENYNNGPKTYLSTIQNINRNNILIGSGTLKSRLYDKYFYSCQEDFLKELEIYDFIEILPPQNMKHFVDRNIITENDLLKGIEEIIHFAKKMNKLVIATSDARYLDDKDKEFFKTLVYAKGIKNVRHYLYDSDFKYDLPLPDQKFLNTQEMIDSFNFLNNKELVNEIVIENPNKINEMTEDLQIIKEGLFTPKFDNSDVKLREYVYKTAHEIYGENLPPLIKDRIEAEINPIINYGFSVIYWITHKLVKMSVDQGYVVGSRGSVGSSFVATLSGISQVNPLPPHYICKKCKFFELVENPEVRNGYDLDDKECNNCGELVKGEGHNIPFETFLGFKADKVPDIDLNFSGEFQGKIHDEIKNIFGENHTFRAGTIQTVAEKTGYGYAKNYMEEVNKDFSDSFALFIGTKLEKIKRTTGQHPGGVIIIPKEFEVYDFTPVNYPANDTESSWFTTHFDYHAIHDNVLKFDMLGHDNPTIIRKLQEYTGVSVDDIPHKDEKVIESFINIEALSIKKEQVQNEPTGALGIPEFGTNFVRQMLVQAKPKSFADLVSVSGLSHGENVWLENAQDLILKQGLKIDDVISCREDIMYMLINKGVENSLAFKIMEKIRKGKGLTDEEIDLLKNHNVPEWQIKSMNKIVYLFPKAHAVAYVLMAWWISWFKVYYPLAFYASYFASHARAIDISNMVDKRNGTKVTTKLIELKNKNSDLISTKEKDLIPVLEITEELYARGMYIEQIDIEKSQAHEWIVDNDKNCLIPPFDSIDGLGPAVAESIVQARNESPFKSKEDFKNRTDVNKTLFETIKAMGILKNLNDTDQFTLF</sequence>